<dbReference type="InParanoid" id="A0A1E7F6B9"/>
<protein>
    <recommendedName>
        <fullName evidence="16">RING-type domain-containing protein</fullName>
    </recommendedName>
</protein>
<feature type="compositionally biased region" description="Low complexity" evidence="11">
    <location>
        <begin position="141"/>
        <end position="154"/>
    </location>
</feature>
<dbReference type="SMART" id="SM00184">
    <property type="entry name" value="RING"/>
    <property type="match status" value="1"/>
</dbReference>
<dbReference type="OrthoDB" id="8062037at2759"/>
<accession>A0A1E7F6B9</accession>
<dbReference type="EMBL" id="KV784361">
    <property type="protein sequence ID" value="OEU13545.1"/>
    <property type="molecule type" value="Genomic_DNA"/>
</dbReference>
<evidence type="ECO:0000256" key="11">
    <source>
        <dbReference type="SAM" id="MobiDB-lite"/>
    </source>
</evidence>
<evidence type="ECO:0000256" key="2">
    <source>
        <dbReference type="ARBA" id="ARBA00022679"/>
    </source>
</evidence>
<dbReference type="PROSITE" id="PS51140">
    <property type="entry name" value="CUE"/>
    <property type="match status" value="1"/>
</dbReference>
<sequence length="351" mass="38806">MCCHILTVGQYFHTWYLYGIRLTLIDGLISLHIYSTISAACTKVARRRNIRNISRNLNGLFPDATDEDLKRASISGDVCCICLGTMSTGGNVKKITCGHLFHTHCLREVIEREQNLQAAKCPLCRAPLADSPSSAATGSPTNTIHNDNNINTATPDRSIPVAPPMTVLRQTNDTAVVETVAAVRGDVPVHQAGRERALFRFSTEGILPIWLPFPAFSFEVVRRPALGAQVAAGHIQHDQTVGPIQSNEHAPTIPRDQELNPELENDNQIHHQQQQQQQQEPQVSFIRRLLMLAGAIPMSPEEEARALAQLVDMFPQYDRSDLSRELRNRGSLEAVTEAILMGIFSGVPRGE</sequence>
<dbReference type="GO" id="GO:0061630">
    <property type="term" value="F:ubiquitin protein ligase activity"/>
    <property type="evidence" value="ECO:0007669"/>
    <property type="project" value="TreeGrafter"/>
</dbReference>
<dbReference type="Gene3D" id="3.30.40.10">
    <property type="entry name" value="Zinc/RING finger domain, C3HC4 (zinc finger)"/>
    <property type="match status" value="1"/>
</dbReference>
<evidence type="ECO:0000256" key="10">
    <source>
        <dbReference type="PROSITE-ProRule" id="PRU00175"/>
    </source>
</evidence>
<keyword evidence="6" id="KW-0833">Ubl conjugation pathway</keyword>
<feature type="region of interest" description="Disordered" evidence="11">
    <location>
        <begin position="238"/>
        <end position="259"/>
    </location>
</feature>
<proteinExistence type="predicted"/>
<dbReference type="InterPro" id="IPR001841">
    <property type="entry name" value="Znf_RING"/>
</dbReference>
<keyword evidence="7" id="KW-0862">Zinc</keyword>
<keyword evidence="9" id="KW-0472">Membrane</keyword>
<dbReference type="Pfam" id="PF02845">
    <property type="entry name" value="CUE"/>
    <property type="match status" value="1"/>
</dbReference>
<feature type="region of interest" description="Disordered" evidence="11">
    <location>
        <begin position="132"/>
        <end position="159"/>
    </location>
</feature>
<evidence type="ECO:0000256" key="9">
    <source>
        <dbReference type="ARBA" id="ARBA00023136"/>
    </source>
</evidence>
<evidence type="ECO:0000259" key="12">
    <source>
        <dbReference type="PROSITE" id="PS50089"/>
    </source>
</evidence>
<keyword evidence="8" id="KW-1133">Transmembrane helix</keyword>
<dbReference type="PROSITE" id="PS50089">
    <property type="entry name" value="ZF_RING_2"/>
    <property type="match status" value="1"/>
</dbReference>
<dbReference type="SMART" id="SM00546">
    <property type="entry name" value="CUE"/>
    <property type="match status" value="1"/>
</dbReference>
<evidence type="ECO:0000259" key="13">
    <source>
        <dbReference type="PROSITE" id="PS51140"/>
    </source>
</evidence>
<feature type="domain" description="RING-type" evidence="12">
    <location>
        <begin position="79"/>
        <end position="125"/>
    </location>
</feature>
<dbReference type="GO" id="GO:0016020">
    <property type="term" value="C:membrane"/>
    <property type="evidence" value="ECO:0007669"/>
    <property type="project" value="UniProtKB-SubCell"/>
</dbReference>
<evidence type="ECO:0000256" key="8">
    <source>
        <dbReference type="ARBA" id="ARBA00022989"/>
    </source>
</evidence>
<evidence type="ECO:0000256" key="7">
    <source>
        <dbReference type="ARBA" id="ARBA00022833"/>
    </source>
</evidence>
<keyword evidence="4" id="KW-0479">Metal-binding</keyword>
<dbReference type="AlphaFoldDB" id="A0A1E7F6B9"/>
<name>A0A1E7F6B9_9STRA</name>
<comment type="subcellular location">
    <subcellularLocation>
        <location evidence="1">Membrane</location>
        <topology evidence="1">Multi-pass membrane protein</topology>
    </subcellularLocation>
</comment>
<dbReference type="InterPro" id="IPR003892">
    <property type="entry name" value="CUE"/>
</dbReference>
<dbReference type="GO" id="GO:0008270">
    <property type="term" value="F:zinc ion binding"/>
    <property type="evidence" value="ECO:0007669"/>
    <property type="project" value="UniProtKB-KW"/>
</dbReference>
<evidence type="ECO:0000313" key="15">
    <source>
        <dbReference type="Proteomes" id="UP000095751"/>
    </source>
</evidence>
<dbReference type="GO" id="GO:0000151">
    <property type="term" value="C:ubiquitin ligase complex"/>
    <property type="evidence" value="ECO:0007669"/>
    <property type="project" value="TreeGrafter"/>
</dbReference>
<dbReference type="Pfam" id="PF13639">
    <property type="entry name" value="zf-RING_2"/>
    <property type="match status" value="1"/>
</dbReference>
<evidence type="ECO:0000313" key="14">
    <source>
        <dbReference type="EMBL" id="OEU13545.1"/>
    </source>
</evidence>
<evidence type="ECO:0000256" key="1">
    <source>
        <dbReference type="ARBA" id="ARBA00004141"/>
    </source>
</evidence>
<gene>
    <name evidence="14" type="ORF">FRACYDRAFT_269857</name>
</gene>
<dbReference type="CDD" id="cd14279">
    <property type="entry name" value="CUE"/>
    <property type="match status" value="1"/>
</dbReference>
<organism evidence="14 15">
    <name type="scientific">Fragilariopsis cylindrus CCMP1102</name>
    <dbReference type="NCBI Taxonomy" id="635003"/>
    <lineage>
        <taxon>Eukaryota</taxon>
        <taxon>Sar</taxon>
        <taxon>Stramenopiles</taxon>
        <taxon>Ochrophyta</taxon>
        <taxon>Bacillariophyta</taxon>
        <taxon>Bacillariophyceae</taxon>
        <taxon>Bacillariophycidae</taxon>
        <taxon>Bacillariales</taxon>
        <taxon>Bacillariaceae</taxon>
        <taxon>Fragilariopsis</taxon>
    </lineage>
</organism>
<evidence type="ECO:0000256" key="3">
    <source>
        <dbReference type="ARBA" id="ARBA00022692"/>
    </source>
</evidence>
<dbReference type="GO" id="GO:0005829">
    <property type="term" value="C:cytosol"/>
    <property type="evidence" value="ECO:0007669"/>
    <property type="project" value="TreeGrafter"/>
</dbReference>
<dbReference type="GO" id="GO:0006511">
    <property type="term" value="P:ubiquitin-dependent protein catabolic process"/>
    <property type="evidence" value="ECO:0007669"/>
    <property type="project" value="TreeGrafter"/>
</dbReference>
<evidence type="ECO:0000256" key="6">
    <source>
        <dbReference type="ARBA" id="ARBA00022786"/>
    </source>
</evidence>
<dbReference type="KEGG" id="fcy:FRACYDRAFT_269857"/>
<dbReference type="Proteomes" id="UP000095751">
    <property type="component" value="Unassembled WGS sequence"/>
</dbReference>
<dbReference type="PANTHER" id="PTHR15067">
    <property type="entry name" value="E3 UBIQUITIN-PROTEIN LIGASE RNF8"/>
    <property type="match status" value="1"/>
</dbReference>
<dbReference type="GO" id="GO:0016567">
    <property type="term" value="P:protein ubiquitination"/>
    <property type="evidence" value="ECO:0007669"/>
    <property type="project" value="TreeGrafter"/>
</dbReference>
<keyword evidence="2" id="KW-0808">Transferase</keyword>
<dbReference type="PANTHER" id="PTHR15067:SF4">
    <property type="entry name" value="E3 UBIQUITIN-PROTEIN LIGASE RNF8"/>
    <property type="match status" value="1"/>
</dbReference>
<feature type="compositionally biased region" description="Polar residues" evidence="11">
    <location>
        <begin position="238"/>
        <end position="249"/>
    </location>
</feature>
<reference evidence="14 15" key="1">
    <citation type="submission" date="2016-09" db="EMBL/GenBank/DDBJ databases">
        <title>Extensive genetic diversity and differential bi-allelic expression allows diatom success in the polar Southern Ocean.</title>
        <authorList>
            <consortium name="DOE Joint Genome Institute"/>
            <person name="Mock T."/>
            <person name="Otillar R.P."/>
            <person name="Strauss J."/>
            <person name="Dupont C."/>
            <person name="Frickenhaus S."/>
            <person name="Maumus F."/>
            <person name="Mcmullan M."/>
            <person name="Sanges R."/>
            <person name="Schmutz J."/>
            <person name="Toseland A."/>
            <person name="Valas R."/>
            <person name="Veluchamy A."/>
            <person name="Ward B.J."/>
            <person name="Allen A."/>
            <person name="Barry K."/>
            <person name="Falciatore A."/>
            <person name="Ferrante M."/>
            <person name="Fortunato A.E."/>
            <person name="Gloeckner G."/>
            <person name="Gruber A."/>
            <person name="Hipkin R."/>
            <person name="Janech M."/>
            <person name="Kroth P."/>
            <person name="Leese F."/>
            <person name="Lindquist E."/>
            <person name="Lyon B.R."/>
            <person name="Martin J."/>
            <person name="Mayer C."/>
            <person name="Parker M."/>
            <person name="Quesneville H."/>
            <person name="Raymond J."/>
            <person name="Uhlig C."/>
            <person name="Valentin K.U."/>
            <person name="Worden A.Z."/>
            <person name="Armbrust E.V."/>
            <person name="Bowler C."/>
            <person name="Green B."/>
            <person name="Moulton V."/>
            <person name="Van Oosterhout C."/>
            <person name="Grigoriev I."/>
        </authorList>
    </citation>
    <scope>NUCLEOTIDE SEQUENCE [LARGE SCALE GENOMIC DNA]</scope>
    <source>
        <strain evidence="14 15">CCMP1102</strain>
    </source>
</reference>
<dbReference type="InterPro" id="IPR013083">
    <property type="entry name" value="Znf_RING/FYVE/PHD"/>
</dbReference>
<feature type="domain" description="CUE" evidence="13">
    <location>
        <begin position="302"/>
        <end position="343"/>
    </location>
</feature>
<keyword evidence="5 10" id="KW-0863">Zinc-finger</keyword>
<keyword evidence="3" id="KW-0812">Transmembrane</keyword>
<evidence type="ECO:0008006" key="16">
    <source>
        <dbReference type="Google" id="ProtNLM"/>
    </source>
</evidence>
<dbReference type="SUPFAM" id="SSF57850">
    <property type="entry name" value="RING/U-box"/>
    <property type="match status" value="1"/>
</dbReference>
<dbReference type="GO" id="GO:0043130">
    <property type="term" value="F:ubiquitin binding"/>
    <property type="evidence" value="ECO:0007669"/>
    <property type="project" value="InterPro"/>
</dbReference>
<evidence type="ECO:0000256" key="4">
    <source>
        <dbReference type="ARBA" id="ARBA00022723"/>
    </source>
</evidence>
<evidence type="ECO:0000256" key="5">
    <source>
        <dbReference type="ARBA" id="ARBA00022771"/>
    </source>
</evidence>
<keyword evidence="15" id="KW-1185">Reference proteome</keyword>